<name>A0ABS5W0K8_9SPHN</name>
<proteinExistence type="predicted"/>
<dbReference type="Gene3D" id="1.25.40.10">
    <property type="entry name" value="Tetratricopeptide repeat domain"/>
    <property type="match status" value="1"/>
</dbReference>
<dbReference type="Pfam" id="PF14559">
    <property type="entry name" value="TPR_19"/>
    <property type="match status" value="1"/>
</dbReference>
<protein>
    <submittedName>
        <fullName evidence="1">Tetratricopeptide repeat protein</fullName>
    </submittedName>
</protein>
<keyword evidence="2" id="KW-1185">Reference proteome</keyword>
<dbReference type="Proteomes" id="UP000811255">
    <property type="component" value="Unassembled WGS sequence"/>
</dbReference>
<dbReference type="InterPro" id="IPR011990">
    <property type="entry name" value="TPR-like_helical_dom_sf"/>
</dbReference>
<dbReference type="SUPFAM" id="SSF48452">
    <property type="entry name" value="TPR-like"/>
    <property type="match status" value="1"/>
</dbReference>
<evidence type="ECO:0000313" key="1">
    <source>
        <dbReference type="EMBL" id="MBT2133174.1"/>
    </source>
</evidence>
<comment type="caution">
    <text evidence="1">The sequence shown here is derived from an EMBL/GenBank/DDBJ whole genome shotgun (WGS) entry which is preliminary data.</text>
</comment>
<organism evidence="1 2">
    <name type="scientific">Croceibacterium selenioxidans</name>
    <dbReference type="NCBI Taxonomy" id="2838833"/>
    <lineage>
        <taxon>Bacteria</taxon>
        <taxon>Pseudomonadati</taxon>
        <taxon>Pseudomonadota</taxon>
        <taxon>Alphaproteobacteria</taxon>
        <taxon>Sphingomonadales</taxon>
        <taxon>Erythrobacteraceae</taxon>
        <taxon>Croceibacterium</taxon>
    </lineage>
</organism>
<gene>
    <name evidence="1" type="ORF">KK137_02405</name>
</gene>
<evidence type="ECO:0000313" key="2">
    <source>
        <dbReference type="Proteomes" id="UP000811255"/>
    </source>
</evidence>
<reference evidence="1 2" key="1">
    <citation type="submission" date="2021-05" db="EMBL/GenBank/DDBJ databases">
        <title>Croceibacterium sp. LX-88 genome sequence.</title>
        <authorList>
            <person name="Luo X."/>
        </authorList>
    </citation>
    <scope>NUCLEOTIDE SEQUENCE [LARGE SCALE GENOMIC DNA]</scope>
    <source>
        <strain evidence="1 2">LX-88</strain>
    </source>
</reference>
<accession>A0ABS5W0K8</accession>
<sequence>MAAMFVLSAVIAVHSVTSVPGPEPVVTEVKEVAFESLIEGRAEEAIVTLEAQRANEPNDPAVLINLGTAYAKTGQWAKAEAAYKAAMASRVGYQLELSDGRWTDSRSAARRGLRSLGTTSLAMR</sequence>
<dbReference type="EMBL" id="JAHFVK010000001">
    <property type="protein sequence ID" value="MBT2133174.1"/>
    <property type="molecule type" value="Genomic_DNA"/>
</dbReference>
<dbReference type="RefSeq" id="WP_214534450.1">
    <property type="nucleotide sequence ID" value="NZ_JAHFVK010000001.1"/>
</dbReference>